<dbReference type="OrthoDB" id="506498at2759"/>
<reference evidence="1" key="1">
    <citation type="journal article" date="2020" name="Stud. Mycol.">
        <title>101 Dothideomycetes genomes: a test case for predicting lifestyles and emergence of pathogens.</title>
        <authorList>
            <person name="Haridas S."/>
            <person name="Albert R."/>
            <person name="Binder M."/>
            <person name="Bloem J."/>
            <person name="Labutti K."/>
            <person name="Salamov A."/>
            <person name="Andreopoulos B."/>
            <person name="Baker S."/>
            <person name="Barry K."/>
            <person name="Bills G."/>
            <person name="Bluhm B."/>
            <person name="Cannon C."/>
            <person name="Castanera R."/>
            <person name="Culley D."/>
            <person name="Daum C."/>
            <person name="Ezra D."/>
            <person name="Gonzalez J."/>
            <person name="Henrissat B."/>
            <person name="Kuo A."/>
            <person name="Liang C."/>
            <person name="Lipzen A."/>
            <person name="Lutzoni F."/>
            <person name="Magnuson J."/>
            <person name="Mondo S."/>
            <person name="Nolan M."/>
            <person name="Ohm R."/>
            <person name="Pangilinan J."/>
            <person name="Park H.-J."/>
            <person name="Ramirez L."/>
            <person name="Alfaro M."/>
            <person name="Sun H."/>
            <person name="Tritt A."/>
            <person name="Yoshinaga Y."/>
            <person name="Zwiers L.-H."/>
            <person name="Turgeon B."/>
            <person name="Goodwin S."/>
            <person name="Spatafora J."/>
            <person name="Crous P."/>
            <person name="Grigoriev I."/>
        </authorList>
    </citation>
    <scope>NUCLEOTIDE SEQUENCE</scope>
    <source>
        <strain evidence="1">CBS 130266</strain>
    </source>
</reference>
<dbReference type="Proteomes" id="UP000800235">
    <property type="component" value="Unassembled WGS sequence"/>
</dbReference>
<dbReference type="EMBL" id="MU007020">
    <property type="protein sequence ID" value="KAF2433501.1"/>
    <property type="molecule type" value="Genomic_DNA"/>
</dbReference>
<dbReference type="Pfam" id="PF13489">
    <property type="entry name" value="Methyltransf_23"/>
    <property type="match status" value="1"/>
</dbReference>
<proteinExistence type="predicted"/>
<dbReference type="Gene3D" id="3.40.50.150">
    <property type="entry name" value="Vaccinia Virus protein VP39"/>
    <property type="match status" value="1"/>
</dbReference>
<dbReference type="AlphaFoldDB" id="A0A9P4NXF9"/>
<organism evidence="1 2">
    <name type="scientific">Tothia fuscella</name>
    <dbReference type="NCBI Taxonomy" id="1048955"/>
    <lineage>
        <taxon>Eukaryota</taxon>
        <taxon>Fungi</taxon>
        <taxon>Dikarya</taxon>
        <taxon>Ascomycota</taxon>
        <taxon>Pezizomycotina</taxon>
        <taxon>Dothideomycetes</taxon>
        <taxon>Pleosporomycetidae</taxon>
        <taxon>Venturiales</taxon>
        <taxon>Cylindrosympodiaceae</taxon>
        <taxon>Tothia</taxon>
    </lineage>
</organism>
<protein>
    <recommendedName>
        <fullName evidence="3">S-adenosyl-L-methionine-dependent methyltransferase</fullName>
    </recommendedName>
</protein>
<dbReference type="InterPro" id="IPR029063">
    <property type="entry name" value="SAM-dependent_MTases_sf"/>
</dbReference>
<dbReference type="SUPFAM" id="SSF53335">
    <property type="entry name" value="S-adenosyl-L-methionine-dependent methyltransferases"/>
    <property type="match status" value="1"/>
</dbReference>
<dbReference type="GO" id="GO:0008168">
    <property type="term" value="F:methyltransferase activity"/>
    <property type="evidence" value="ECO:0007669"/>
    <property type="project" value="TreeGrafter"/>
</dbReference>
<name>A0A9P4NXF9_9PEZI</name>
<dbReference type="PANTHER" id="PTHR43591:SF24">
    <property type="entry name" value="2-METHOXY-6-POLYPRENYL-1,4-BENZOQUINOL METHYLASE, MITOCHONDRIAL"/>
    <property type="match status" value="1"/>
</dbReference>
<evidence type="ECO:0008006" key="3">
    <source>
        <dbReference type="Google" id="ProtNLM"/>
    </source>
</evidence>
<gene>
    <name evidence="1" type="ORF">EJ08DRAFT_628691</name>
</gene>
<comment type="caution">
    <text evidence="1">The sequence shown here is derived from an EMBL/GenBank/DDBJ whole genome shotgun (WGS) entry which is preliminary data.</text>
</comment>
<keyword evidence="2" id="KW-1185">Reference proteome</keyword>
<accession>A0A9P4NXF9</accession>
<evidence type="ECO:0000313" key="1">
    <source>
        <dbReference type="EMBL" id="KAF2433501.1"/>
    </source>
</evidence>
<sequence length="305" mass="35242">MTESATPTYLETIEIHGRDFQKHSIENGVYYVPVDEGECEEDRLSLQHKTLYHVFGDKLFLPPLEYPRRILDCGYGPGDWAVDMATTYSHSEVIAMDIYPGYDLPSEPENLERHAWNLNDQLVPTYERDSFDLIHSRCVGPGIKTDRWAGYLRDLRRLLARGGYLQVAEFNYNIQSHSGLLTNNHDLQKWSQAYTSAMRGLDRNPNIGGHLEAKLREAGLSDVAGRCFQIPIGIWPTDPRQRKIGEWNQNNMNSMLDSHALWPITTRLGWTRQQVGWLTEGAKQEMHHANLRLYIRLYVAWGKKR</sequence>
<dbReference type="PANTHER" id="PTHR43591">
    <property type="entry name" value="METHYLTRANSFERASE"/>
    <property type="match status" value="1"/>
</dbReference>
<evidence type="ECO:0000313" key="2">
    <source>
        <dbReference type="Proteomes" id="UP000800235"/>
    </source>
</evidence>